<dbReference type="InterPro" id="IPR045116">
    <property type="entry name" value="Clp1/Grc3"/>
</dbReference>
<dbReference type="Pfam" id="PF24419">
    <property type="entry name" value="Cupin_NOL9"/>
    <property type="match status" value="1"/>
</dbReference>
<dbReference type="InterPro" id="IPR021565">
    <property type="entry name" value="Rbsn_Rab-bd"/>
</dbReference>
<dbReference type="InterPro" id="IPR036531">
    <property type="entry name" value="Rbsn_Rab-bd_sf"/>
</dbReference>
<gene>
    <name evidence="12" type="ORF">DSTB1V02_LOCUS2091</name>
</gene>
<evidence type="ECO:0000256" key="7">
    <source>
        <dbReference type="SAM" id="Coils"/>
    </source>
</evidence>
<dbReference type="SUPFAM" id="SSF52540">
    <property type="entry name" value="P-loop containing nucleoside triphosphate hydrolases"/>
    <property type="match status" value="1"/>
</dbReference>
<dbReference type="GO" id="GO:0005524">
    <property type="term" value="F:ATP binding"/>
    <property type="evidence" value="ECO:0007669"/>
    <property type="project" value="UniProtKB-KW"/>
</dbReference>
<evidence type="ECO:0000256" key="1">
    <source>
        <dbReference type="ARBA" id="ARBA00011003"/>
    </source>
</evidence>
<dbReference type="InterPro" id="IPR027417">
    <property type="entry name" value="P-loop_NTPase"/>
</dbReference>
<evidence type="ECO:0000313" key="13">
    <source>
        <dbReference type="Proteomes" id="UP000677054"/>
    </source>
</evidence>
<evidence type="ECO:0000256" key="3">
    <source>
        <dbReference type="ARBA" id="ARBA00022741"/>
    </source>
</evidence>
<feature type="region of interest" description="Disordered" evidence="8">
    <location>
        <begin position="69"/>
        <end position="89"/>
    </location>
</feature>
<organism evidence="12">
    <name type="scientific">Darwinula stevensoni</name>
    <dbReference type="NCBI Taxonomy" id="69355"/>
    <lineage>
        <taxon>Eukaryota</taxon>
        <taxon>Metazoa</taxon>
        <taxon>Ecdysozoa</taxon>
        <taxon>Arthropoda</taxon>
        <taxon>Crustacea</taxon>
        <taxon>Oligostraca</taxon>
        <taxon>Ostracoda</taxon>
        <taxon>Podocopa</taxon>
        <taxon>Podocopida</taxon>
        <taxon>Darwinulocopina</taxon>
        <taxon>Darwinuloidea</taxon>
        <taxon>Darwinulidae</taxon>
        <taxon>Darwinula</taxon>
    </lineage>
</organism>
<evidence type="ECO:0000259" key="11">
    <source>
        <dbReference type="Pfam" id="PF24419"/>
    </source>
</evidence>
<keyword evidence="4" id="KW-0418">Kinase</keyword>
<evidence type="ECO:0000256" key="2">
    <source>
        <dbReference type="ARBA" id="ARBA00022679"/>
    </source>
</evidence>
<feature type="region of interest" description="Disordered" evidence="8">
    <location>
        <begin position="195"/>
        <end position="218"/>
    </location>
</feature>
<dbReference type="Gene3D" id="4.10.860.20">
    <property type="entry name" value="Rabenosyn, Rab binding domain"/>
    <property type="match status" value="1"/>
</dbReference>
<evidence type="ECO:0000259" key="10">
    <source>
        <dbReference type="Pfam" id="PF16575"/>
    </source>
</evidence>
<dbReference type="PANTHER" id="PTHR12755:SF3">
    <property type="entry name" value="POLYNUCLEOTIDE 5'-HYDROXYL-KINASE NOL9"/>
    <property type="match status" value="1"/>
</dbReference>
<sequence>MTVRPENLRPDNTWRVEPRIPTLTAGQLIGPRSVLRTMKVRPNGSLLQPHRYPHRCISPWRQRQRHVQSSGYHTPLSKHNRHRRSIGGSPWHCEVVSSRKQKLSQLSPAGDHSARKLGFQVMASLDRLEGARKPILVSEFSENVRDPQVTSSVNGEASGYEKKSLKEKNLRGWRQGEGNVGGDGDDVIVVEEKCHIQSNNHSKGKQQVPEPSTSKQRSTDIEVIDLDDEVVNLAQIPPDHPHAASSSDTYIIELSSDEEDLSSSDVIPCSQRFPVGHEVLAQEYHPSFSSADIQYYINKPSQGECIIALVHPVAFYLKGCVELRVISGRIKIMGYEITVRDGFLPLVSSAVCAVLSLNTLPPDGPCPKDVTNALLAYGVRVRYPRDEVFVIVRPLKSPVLCTLKHYYPGVFSPPPIRQDIPPNLQNLIRNLQEKVGLRILDPNDPINGVLPLLHIPSEWEDAVNQIVQKKHVTEWPPRVVICGDQNTGKSTLARYLVNRLLSSRCKEVLYLDVDPGQSEFTVSTCLSLVKVMKPLLGPPWSHQLDPLIAQLLTFTFLQVSPDAVANCFRKAGFCHGESTQEETDIAPPMESDDAWEEIASQLQVGCEFTQFVNIDEDVPTCEPLPNPAMCAEAHGVMELEDAANEEEMEEQPAIPKSRNVMEAVETIKLHLYHACHGNEKMLRKISDIEKFFLKRATSSRQTSTLSKRKAHRQNVCRREAQNKVEAERQAHLQQVISAKQMQTPFQHDSHQEVIISPEDGWGGETPAHALRTVSVNEDPLLQQMAIIQGYIDQAREDARNDELRTLEANYKELMIEYKKQQLANAQNPFYNSEEEGD</sequence>
<protein>
    <recommendedName>
        <fullName evidence="6">Polynucleotide 5'-hydroxyl-kinase NOL9</fullName>
    </recommendedName>
</protein>
<feature type="domain" description="Clp1 P-loop" evidence="10">
    <location>
        <begin position="483"/>
        <end position="546"/>
    </location>
</feature>
<dbReference type="EMBL" id="CAJPEV010000220">
    <property type="protein sequence ID" value="CAG0882541.1"/>
    <property type="molecule type" value="Genomic_DNA"/>
</dbReference>
<dbReference type="EMBL" id="LR899737">
    <property type="protein sequence ID" value="CAD7242120.1"/>
    <property type="molecule type" value="Genomic_DNA"/>
</dbReference>
<evidence type="ECO:0000256" key="8">
    <source>
        <dbReference type="SAM" id="MobiDB-lite"/>
    </source>
</evidence>
<evidence type="ECO:0000256" key="6">
    <source>
        <dbReference type="ARBA" id="ARBA00071212"/>
    </source>
</evidence>
<dbReference type="GO" id="GO:0005634">
    <property type="term" value="C:nucleus"/>
    <property type="evidence" value="ECO:0007669"/>
    <property type="project" value="TreeGrafter"/>
</dbReference>
<comment type="similarity">
    <text evidence="1">Belongs to the Clp1 family. NOL9/GRC3 subfamily.</text>
</comment>
<accession>A0A7R8X6W2</accession>
<dbReference type="GO" id="GO:0051731">
    <property type="term" value="F:polynucleotide 5'-hydroxyl-kinase activity"/>
    <property type="evidence" value="ECO:0007669"/>
    <property type="project" value="InterPro"/>
</dbReference>
<keyword evidence="13" id="KW-1185">Reference proteome</keyword>
<name>A0A7R8X6W2_9CRUS</name>
<feature type="coiled-coil region" evidence="7">
    <location>
        <begin position="796"/>
        <end position="823"/>
    </location>
</feature>
<dbReference type="PANTHER" id="PTHR12755">
    <property type="entry name" value="CLEAVAGE/POLYADENYLATION FACTOR IA SUBUNIT CLP1P"/>
    <property type="match status" value="1"/>
</dbReference>
<keyword evidence="5" id="KW-0067">ATP-binding</keyword>
<dbReference type="Pfam" id="PF11464">
    <property type="entry name" value="Rbsn"/>
    <property type="match status" value="1"/>
</dbReference>
<feature type="domain" description="Rabenosyn Rab binding" evidence="9">
    <location>
        <begin position="779"/>
        <end position="820"/>
    </location>
</feature>
<dbReference type="GO" id="GO:0000448">
    <property type="term" value="P:cleavage in ITS2 between 5.8S rRNA and LSU-rRNA of tricistronic rRNA transcript (SSU-rRNA, 5.8S rRNA, LSU-rRNA)"/>
    <property type="evidence" value="ECO:0007669"/>
    <property type="project" value="TreeGrafter"/>
</dbReference>
<evidence type="ECO:0000313" key="12">
    <source>
        <dbReference type="EMBL" id="CAD7242120.1"/>
    </source>
</evidence>
<dbReference type="SUPFAM" id="SSF140125">
    <property type="entry name" value="Rabenosyn-5 Rab-binding domain-like"/>
    <property type="match status" value="1"/>
</dbReference>
<keyword evidence="2" id="KW-0808">Transferase</keyword>
<dbReference type="Gene3D" id="3.40.50.300">
    <property type="entry name" value="P-loop containing nucleotide triphosphate hydrolases"/>
    <property type="match status" value="1"/>
</dbReference>
<dbReference type="InterPro" id="IPR057573">
    <property type="entry name" value="NOL9_N"/>
</dbReference>
<dbReference type="OrthoDB" id="2405412at2759"/>
<evidence type="ECO:0000256" key="4">
    <source>
        <dbReference type="ARBA" id="ARBA00022777"/>
    </source>
</evidence>
<keyword evidence="3" id="KW-0547">Nucleotide-binding</keyword>
<keyword evidence="7" id="KW-0175">Coiled coil</keyword>
<dbReference type="InterPro" id="IPR032319">
    <property type="entry name" value="CLP1_P"/>
</dbReference>
<dbReference type="AlphaFoldDB" id="A0A7R8X6W2"/>
<proteinExistence type="inferred from homology"/>
<dbReference type="Proteomes" id="UP000677054">
    <property type="component" value="Unassembled WGS sequence"/>
</dbReference>
<feature type="domain" description="NOL9 N-terminal" evidence="11">
    <location>
        <begin position="300"/>
        <end position="378"/>
    </location>
</feature>
<reference evidence="12" key="1">
    <citation type="submission" date="2020-11" db="EMBL/GenBank/DDBJ databases">
        <authorList>
            <person name="Tran Van P."/>
        </authorList>
    </citation>
    <scope>NUCLEOTIDE SEQUENCE</scope>
</reference>
<feature type="compositionally biased region" description="Basic residues" evidence="8">
    <location>
        <begin position="76"/>
        <end position="85"/>
    </location>
</feature>
<evidence type="ECO:0000259" key="9">
    <source>
        <dbReference type="Pfam" id="PF11464"/>
    </source>
</evidence>
<dbReference type="Pfam" id="PF16575">
    <property type="entry name" value="CLP1_P"/>
    <property type="match status" value="1"/>
</dbReference>
<evidence type="ECO:0000256" key="5">
    <source>
        <dbReference type="ARBA" id="ARBA00022840"/>
    </source>
</evidence>